<evidence type="ECO:0000256" key="1">
    <source>
        <dbReference type="SAM" id="Coils"/>
    </source>
</evidence>
<organism evidence="2 3">
    <name type="scientific">Candidatus Enterococcus ferrettii</name>
    <dbReference type="NCBI Taxonomy" id="2815324"/>
    <lineage>
        <taxon>Bacteria</taxon>
        <taxon>Bacillati</taxon>
        <taxon>Bacillota</taxon>
        <taxon>Bacilli</taxon>
        <taxon>Lactobacillales</taxon>
        <taxon>Enterococcaceae</taxon>
        <taxon>Enterococcus</taxon>
    </lineage>
</organism>
<gene>
    <name evidence="2" type="ORF">JZO67_000224</name>
</gene>
<sequence length="648" mass="74338">MTKILIKKMSYKHFKGIESFELDLNGSAAVVTGRNGAGKTTLADGLQWLLFGKDSQGAKINPKPLDKNNNELLGLEPTVEAELYIDGKQVMLKRVQQERWTTKKGELDKTRGSDTTKYFIDTVPTKEKDWKDYIQELGGETNLQMLSNSSFFMNLNWKDRRETLIGMTGLTDEEIIASDPTLKELPLVLKDHTINEMKKIIAGQKTEVKKSIEGMPARIQEVTDMRSQLGLPDSKASLEKNIDEMSLLIKEKESWLVDAKAGNVNKELNDLTEKQANLRAKLIDEKTKFQTTVFAATSSLQEDFNKQHEAVSLLRTDISKLESEEYRQQEALKEKREFLEKHLEKYKSIKAETFDDHQTVCPTCNQDLPTEKIEEIKSDFNQQQSEKLEKNIEVGKATRQDADKLEVEIKKLQTSLSEKRTAFKAAESQLDKINNDLIYEKNKQGKFEESQVYKDIIAENTQLEVEMEKAKQKDSNSEVEKLEADIESDKSILACLQKDLQKFETADSYDKRLSELKYMDKSFKEQNQQIEKDLWLLEEFTRKKVERIEESINAKFEIVKWKLFDVQKNEGIKEMCEATFNGVEYNAGLNNGARINCDLDIVNTLSRELGITMPLFIDNAESVNTLIPIQSQMIELQVTADEKLKVEV</sequence>
<dbReference type="SUPFAM" id="SSF52540">
    <property type="entry name" value="P-loop containing nucleoside triphosphate hydrolases"/>
    <property type="match status" value="2"/>
</dbReference>
<dbReference type="InterPro" id="IPR027417">
    <property type="entry name" value="P-loop_NTPase"/>
</dbReference>
<reference evidence="2 3" key="2">
    <citation type="submission" date="2024-02" db="EMBL/GenBank/DDBJ databases">
        <title>The Genome Sequence of Enterococcus sp. DIV0159.</title>
        <authorList>
            <person name="Earl A."/>
            <person name="Manson A."/>
            <person name="Gilmore M."/>
            <person name="Sanders J."/>
            <person name="Shea T."/>
            <person name="Howe W."/>
            <person name="Livny J."/>
            <person name="Cuomo C."/>
            <person name="Neafsey D."/>
            <person name="Birren B."/>
        </authorList>
    </citation>
    <scope>NUCLEOTIDE SEQUENCE [LARGE SCALE GENOMIC DNA]</scope>
    <source>
        <strain evidence="2 3">665A</strain>
    </source>
</reference>
<dbReference type="Gene3D" id="1.10.287.1490">
    <property type="match status" value="1"/>
</dbReference>
<dbReference type="PANTHER" id="PTHR32182">
    <property type="entry name" value="DNA REPLICATION AND REPAIR PROTEIN RECF"/>
    <property type="match status" value="1"/>
</dbReference>
<evidence type="ECO:0008006" key="4">
    <source>
        <dbReference type="Google" id="ProtNLM"/>
    </source>
</evidence>
<evidence type="ECO:0000313" key="3">
    <source>
        <dbReference type="Proteomes" id="UP000664357"/>
    </source>
</evidence>
<dbReference type="RefSeq" id="WP_207704185.1">
    <property type="nucleotide sequence ID" value="NZ_JAFREL020000001.1"/>
</dbReference>
<feature type="coiled-coil region" evidence="1">
    <location>
        <begin position="402"/>
        <end position="499"/>
    </location>
</feature>
<keyword evidence="1" id="KW-0175">Coiled coil</keyword>
<dbReference type="Pfam" id="PF13555">
    <property type="entry name" value="AAA_29"/>
    <property type="match status" value="1"/>
</dbReference>
<accession>A0ABV0EKP9</accession>
<dbReference type="EMBL" id="JAFREL020000001">
    <property type="protein sequence ID" value="MEO1768313.1"/>
    <property type="molecule type" value="Genomic_DNA"/>
</dbReference>
<dbReference type="SUPFAM" id="SSF75712">
    <property type="entry name" value="Rad50 coiled-coil Zn hook"/>
    <property type="match status" value="1"/>
</dbReference>
<protein>
    <recommendedName>
        <fullName evidence="4">Rad50/SbcC-type AAA domain-containing protein</fullName>
    </recommendedName>
</protein>
<evidence type="ECO:0000313" key="2">
    <source>
        <dbReference type="EMBL" id="MEO1768313.1"/>
    </source>
</evidence>
<proteinExistence type="predicted"/>
<reference evidence="2 3" key="1">
    <citation type="submission" date="2021-03" db="EMBL/GenBank/DDBJ databases">
        <authorList>
            <person name="Gilmore M.S."/>
            <person name="Schwartzman J."/>
            <person name="Van Tyne D."/>
            <person name="Martin M."/>
            <person name="Earl A.M."/>
            <person name="Manson A.L."/>
            <person name="Straub T."/>
            <person name="Salamzade R."/>
            <person name="Saavedra J."/>
            <person name="Lebreton F."/>
            <person name="Prichula J."/>
            <person name="Schaufler K."/>
            <person name="Gaca A."/>
            <person name="Sgardioli B."/>
            <person name="Wagenaar J."/>
            <person name="Strong T."/>
        </authorList>
    </citation>
    <scope>NUCLEOTIDE SEQUENCE [LARGE SCALE GENOMIC DNA]</scope>
    <source>
        <strain evidence="2 3">665A</strain>
    </source>
</reference>
<comment type="caution">
    <text evidence="2">The sequence shown here is derived from an EMBL/GenBank/DDBJ whole genome shotgun (WGS) entry which is preliminary data.</text>
</comment>
<dbReference type="Proteomes" id="UP000664357">
    <property type="component" value="Unassembled WGS sequence"/>
</dbReference>
<feature type="coiled-coil region" evidence="1">
    <location>
        <begin position="261"/>
        <end position="288"/>
    </location>
</feature>
<keyword evidence="3" id="KW-1185">Reference proteome</keyword>
<dbReference type="Gene3D" id="3.40.50.300">
    <property type="entry name" value="P-loop containing nucleotide triphosphate hydrolases"/>
    <property type="match status" value="1"/>
</dbReference>
<name>A0ABV0EKP9_9ENTE</name>
<dbReference type="PANTHER" id="PTHR32182:SF22">
    <property type="entry name" value="ATP-DEPENDENT ENDONUCLEASE, OLD FAMILY-RELATED"/>
    <property type="match status" value="1"/>
</dbReference>